<keyword evidence="2" id="KW-0413">Isomerase</keyword>
<dbReference type="EMBL" id="MU250564">
    <property type="protein sequence ID" value="KAG7441045.1"/>
    <property type="molecule type" value="Genomic_DNA"/>
</dbReference>
<accession>A0A9P7VIM2</accession>
<evidence type="ECO:0000256" key="1">
    <source>
        <dbReference type="ARBA" id="ARBA00007673"/>
    </source>
</evidence>
<dbReference type="RefSeq" id="XP_043034545.1">
    <property type="nucleotide sequence ID" value="XM_043181379.1"/>
</dbReference>
<proteinExistence type="inferred from homology"/>
<keyword evidence="4" id="KW-1185">Reference proteome</keyword>
<protein>
    <submittedName>
        <fullName evidence="3">DUF453 domain-containing protein</fullName>
    </submittedName>
</protein>
<dbReference type="Proteomes" id="UP000812287">
    <property type="component" value="Unassembled WGS sequence"/>
</dbReference>
<dbReference type="Gene3D" id="3.10.310.10">
    <property type="entry name" value="Diaminopimelate Epimerase, Chain A, domain 1"/>
    <property type="match status" value="2"/>
</dbReference>
<dbReference type="PANTHER" id="PTHR43709">
    <property type="entry name" value="ACONITATE ISOMERASE-RELATED"/>
    <property type="match status" value="1"/>
</dbReference>
<evidence type="ECO:0000313" key="3">
    <source>
        <dbReference type="EMBL" id="KAG7441045.1"/>
    </source>
</evidence>
<gene>
    <name evidence="3" type="ORF">BT62DRAFT_556027</name>
</gene>
<dbReference type="GO" id="GO:0016853">
    <property type="term" value="F:isomerase activity"/>
    <property type="evidence" value="ECO:0007669"/>
    <property type="project" value="UniProtKB-KW"/>
</dbReference>
<comment type="similarity">
    <text evidence="1">Belongs to the PrpF family.</text>
</comment>
<evidence type="ECO:0000313" key="4">
    <source>
        <dbReference type="Proteomes" id="UP000812287"/>
    </source>
</evidence>
<comment type="caution">
    <text evidence="3">The sequence shown here is derived from an EMBL/GenBank/DDBJ whole genome shotgun (WGS) entry which is preliminary data.</text>
</comment>
<organism evidence="3 4">
    <name type="scientific">Guyanagaster necrorhizus</name>
    <dbReference type="NCBI Taxonomy" id="856835"/>
    <lineage>
        <taxon>Eukaryota</taxon>
        <taxon>Fungi</taxon>
        <taxon>Dikarya</taxon>
        <taxon>Basidiomycota</taxon>
        <taxon>Agaricomycotina</taxon>
        <taxon>Agaricomycetes</taxon>
        <taxon>Agaricomycetidae</taxon>
        <taxon>Agaricales</taxon>
        <taxon>Marasmiineae</taxon>
        <taxon>Physalacriaceae</taxon>
        <taxon>Guyanagaster</taxon>
    </lineage>
</organism>
<evidence type="ECO:0000256" key="2">
    <source>
        <dbReference type="ARBA" id="ARBA00023235"/>
    </source>
</evidence>
<dbReference type="OrthoDB" id="10267539at2759"/>
<dbReference type="SUPFAM" id="SSF54506">
    <property type="entry name" value="Diaminopimelate epimerase-like"/>
    <property type="match status" value="2"/>
</dbReference>
<dbReference type="PANTHER" id="PTHR43709:SF2">
    <property type="entry name" value="DUF453 DOMAIN PROTEIN (AFU_ORTHOLOGUE AFUA_6G00360)"/>
    <property type="match status" value="1"/>
</dbReference>
<sequence length="412" mass="43765">MFASAGNRANAMLSAASFRKLLFSRSFSSSSRTSETLNPLPATFLRGGTSKGIFINRDHLPSDRSAWDRIFLGIMGSPDPVHGRQLNGMGGGVSSLSKICVVGTPSLAQQSQGIQVEYTFVQVGIRDTSIDYSGNCGNLSSIIGAYALDEGICCDPTTTLDGSRITIRSFNTNTQKIIDTTFPVSNALVPVLDLPETSIAGVPGDASQIVMDFVNPGGARTGKLLPTDHPIDSLTSPNVSVSLVDATNPTVFIRADELSSFLPLSDYLKHIPTEVPQVLESIRQRGAVKMGLDPLAQAQPKIAILSAPNTSDDHAQSVDIVVHALSMGVLHKAVPMTVGLCLGVAANIPGTIAWDIVSESRQNRQSGDSKLVRIRHPSGTVDVGAELSPDGHVKSAKVVRTGRRLMKGVVWW</sequence>
<reference evidence="3" key="1">
    <citation type="submission" date="2020-11" db="EMBL/GenBank/DDBJ databases">
        <title>Adaptations for nitrogen fixation in a non-lichenized fungal sporocarp promotes dispersal by wood-feeding termites.</title>
        <authorList>
            <consortium name="DOE Joint Genome Institute"/>
            <person name="Koch R.A."/>
            <person name="Yoon G."/>
            <person name="Arayal U."/>
            <person name="Lail K."/>
            <person name="Amirebrahimi M."/>
            <person name="Labutti K."/>
            <person name="Lipzen A."/>
            <person name="Riley R."/>
            <person name="Barry K."/>
            <person name="Henrissat B."/>
            <person name="Grigoriev I.V."/>
            <person name="Herr J.R."/>
            <person name="Aime M.C."/>
        </authorList>
    </citation>
    <scope>NUCLEOTIDE SEQUENCE</scope>
    <source>
        <strain evidence="3">MCA 3950</strain>
    </source>
</reference>
<dbReference type="GeneID" id="66103675"/>
<name>A0A9P7VIM2_9AGAR</name>
<dbReference type="AlphaFoldDB" id="A0A9P7VIM2"/>
<dbReference type="InterPro" id="IPR007400">
    <property type="entry name" value="PrpF-like"/>
</dbReference>
<dbReference type="Pfam" id="PF04303">
    <property type="entry name" value="PrpF"/>
    <property type="match status" value="1"/>
</dbReference>